<name>A0A8B6H9T2_MYTGA</name>
<dbReference type="OrthoDB" id="6369184at2759"/>
<proteinExistence type="predicted"/>
<accession>A0A8B6H9T2</accession>
<dbReference type="PROSITE" id="PS01180">
    <property type="entry name" value="CUB"/>
    <property type="match status" value="1"/>
</dbReference>
<feature type="region of interest" description="Disordered" evidence="3">
    <location>
        <begin position="235"/>
        <end position="267"/>
    </location>
</feature>
<dbReference type="GO" id="GO:0004252">
    <property type="term" value="F:serine-type endopeptidase activity"/>
    <property type="evidence" value="ECO:0007669"/>
    <property type="project" value="TreeGrafter"/>
</dbReference>
<evidence type="ECO:0000313" key="6">
    <source>
        <dbReference type="EMBL" id="VDI75605.1"/>
    </source>
</evidence>
<feature type="compositionally biased region" description="Polar residues" evidence="3">
    <location>
        <begin position="247"/>
        <end position="267"/>
    </location>
</feature>
<dbReference type="SMART" id="SM00042">
    <property type="entry name" value="CUB"/>
    <property type="match status" value="1"/>
</dbReference>
<keyword evidence="7" id="KW-1185">Reference proteome</keyword>
<dbReference type="InterPro" id="IPR000859">
    <property type="entry name" value="CUB_dom"/>
</dbReference>
<dbReference type="CDD" id="cd00041">
    <property type="entry name" value="CUB"/>
    <property type="match status" value="1"/>
</dbReference>
<evidence type="ECO:0000313" key="7">
    <source>
        <dbReference type="Proteomes" id="UP000596742"/>
    </source>
</evidence>
<dbReference type="InterPro" id="IPR035914">
    <property type="entry name" value="Sperma_CUB_dom_sf"/>
</dbReference>
<comment type="caution">
    <text evidence="2">Lacks conserved residue(s) required for the propagation of feature annotation.</text>
</comment>
<dbReference type="AlphaFoldDB" id="A0A8B6H9T2"/>
<gene>
    <name evidence="6" type="ORF">MGAL_10B046572</name>
</gene>
<dbReference type="Gene3D" id="2.60.120.290">
    <property type="entry name" value="Spermadhesin, CUB domain"/>
    <property type="match status" value="1"/>
</dbReference>
<sequence length="267" mass="30594">MTSYIVQWIVKISNSTSLRATISSNTVTRISATLKIRVGVLVRKGGRSKEVIDITTETNVEVFSTNYPRPYPSEEDKEWRMSQEYGKWQIILVDFQLQNSIGCSKDYLEINEENSQPKRLCGRKSKQSIISVGSKVRLHFHSDDQDEARGFRLTVKRLMDDDDMKKKSKDEAANVSVINRMEESWMFRVLLGALGCAVLVFTVLITLLCLEMRKKRLEHRPDRFNISSFTDGGLHWPPRTRSDSKSYGRQNSNSSTAPLTQNGRFAF</sequence>
<organism evidence="6 7">
    <name type="scientific">Mytilus galloprovincialis</name>
    <name type="common">Mediterranean mussel</name>
    <dbReference type="NCBI Taxonomy" id="29158"/>
    <lineage>
        <taxon>Eukaryota</taxon>
        <taxon>Metazoa</taxon>
        <taxon>Spiralia</taxon>
        <taxon>Lophotrochozoa</taxon>
        <taxon>Mollusca</taxon>
        <taxon>Bivalvia</taxon>
        <taxon>Autobranchia</taxon>
        <taxon>Pteriomorphia</taxon>
        <taxon>Mytilida</taxon>
        <taxon>Mytiloidea</taxon>
        <taxon>Mytilidae</taxon>
        <taxon>Mytilinae</taxon>
        <taxon>Mytilus</taxon>
    </lineage>
</organism>
<evidence type="ECO:0000256" key="1">
    <source>
        <dbReference type="ARBA" id="ARBA00023157"/>
    </source>
</evidence>
<dbReference type="PANTHER" id="PTHR24255">
    <property type="entry name" value="COMPLEMENT COMPONENT 1, S SUBCOMPONENT-RELATED"/>
    <property type="match status" value="1"/>
</dbReference>
<comment type="caution">
    <text evidence="6">The sequence shown here is derived from an EMBL/GenBank/DDBJ whole genome shotgun (WGS) entry which is preliminary data.</text>
</comment>
<keyword evidence="4" id="KW-0812">Transmembrane</keyword>
<evidence type="ECO:0000256" key="2">
    <source>
        <dbReference type="PROSITE-ProRule" id="PRU00059"/>
    </source>
</evidence>
<feature type="transmembrane region" description="Helical" evidence="4">
    <location>
        <begin position="185"/>
        <end position="210"/>
    </location>
</feature>
<evidence type="ECO:0000256" key="3">
    <source>
        <dbReference type="SAM" id="MobiDB-lite"/>
    </source>
</evidence>
<dbReference type="SUPFAM" id="SSF49854">
    <property type="entry name" value="Spermadhesin, CUB domain"/>
    <property type="match status" value="1"/>
</dbReference>
<dbReference type="Pfam" id="PF00431">
    <property type="entry name" value="CUB"/>
    <property type="match status" value="1"/>
</dbReference>
<dbReference type="EMBL" id="UYJE01009673">
    <property type="protein sequence ID" value="VDI75605.1"/>
    <property type="molecule type" value="Genomic_DNA"/>
</dbReference>
<evidence type="ECO:0000256" key="4">
    <source>
        <dbReference type="SAM" id="Phobius"/>
    </source>
</evidence>
<feature type="domain" description="CUB" evidence="5">
    <location>
        <begin position="44"/>
        <end position="158"/>
    </location>
</feature>
<dbReference type="GO" id="GO:0005615">
    <property type="term" value="C:extracellular space"/>
    <property type="evidence" value="ECO:0007669"/>
    <property type="project" value="TreeGrafter"/>
</dbReference>
<dbReference type="Proteomes" id="UP000596742">
    <property type="component" value="Unassembled WGS sequence"/>
</dbReference>
<dbReference type="PANTHER" id="PTHR24255:SF31">
    <property type="entry name" value="CUBILIN-LIKE PROTEIN"/>
    <property type="match status" value="1"/>
</dbReference>
<keyword evidence="1" id="KW-1015">Disulfide bond</keyword>
<keyword evidence="4" id="KW-0472">Membrane</keyword>
<reference evidence="6" key="1">
    <citation type="submission" date="2018-11" db="EMBL/GenBank/DDBJ databases">
        <authorList>
            <person name="Alioto T."/>
            <person name="Alioto T."/>
        </authorList>
    </citation>
    <scope>NUCLEOTIDE SEQUENCE</scope>
</reference>
<evidence type="ECO:0000259" key="5">
    <source>
        <dbReference type="PROSITE" id="PS01180"/>
    </source>
</evidence>
<protein>
    <recommendedName>
        <fullName evidence="5">CUB domain-containing protein</fullName>
    </recommendedName>
</protein>
<keyword evidence="4" id="KW-1133">Transmembrane helix</keyword>